<organism evidence="1 2">
    <name type="scientific">Panagrolaimus sp. JU765</name>
    <dbReference type="NCBI Taxonomy" id="591449"/>
    <lineage>
        <taxon>Eukaryota</taxon>
        <taxon>Metazoa</taxon>
        <taxon>Ecdysozoa</taxon>
        <taxon>Nematoda</taxon>
        <taxon>Chromadorea</taxon>
        <taxon>Rhabditida</taxon>
        <taxon>Tylenchina</taxon>
        <taxon>Panagrolaimomorpha</taxon>
        <taxon>Panagrolaimoidea</taxon>
        <taxon>Panagrolaimidae</taxon>
        <taxon>Panagrolaimus</taxon>
    </lineage>
</organism>
<reference evidence="2" key="1">
    <citation type="submission" date="2022-11" db="UniProtKB">
        <authorList>
            <consortium name="WormBaseParasite"/>
        </authorList>
    </citation>
    <scope>IDENTIFICATION</scope>
</reference>
<accession>A0AC34PY44</accession>
<dbReference type="Proteomes" id="UP000887576">
    <property type="component" value="Unplaced"/>
</dbReference>
<dbReference type="WBParaSite" id="JU765_v2.g11133.t1">
    <property type="protein sequence ID" value="JU765_v2.g11133.t1"/>
    <property type="gene ID" value="JU765_v2.g11133"/>
</dbReference>
<proteinExistence type="predicted"/>
<name>A0AC34PY44_9BILA</name>
<evidence type="ECO:0000313" key="1">
    <source>
        <dbReference type="Proteomes" id="UP000887576"/>
    </source>
</evidence>
<sequence>MVLKIVQKYSIIIPETAIDNSVRFVGPKIQIHILKNHTFHVRCCEKDDFIGFCLYLDCPSPVTVDYTLTVGTTVRSFTYKYERIEGYGSPKLGRKNDLFKNGLMKADLKIVMEFESIEIEHRDLFTPALLNDERFKDFIFSVEGQEIKVHKNIVAVASPVFGAMLEPHCKEFKEGKVIFEDFGFETVNNGVHFMYTKQIPYNLSIKQLLHLYQFADKYDLVDVVSFFSN</sequence>
<protein>
    <submittedName>
        <fullName evidence="2">BTB domain-containing protein</fullName>
    </submittedName>
</protein>
<evidence type="ECO:0000313" key="2">
    <source>
        <dbReference type="WBParaSite" id="JU765_v2.g11133.t1"/>
    </source>
</evidence>